<feature type="compositionally biased region" description="Low complexity" evidence="3">
    <location>
        <begin position="155"/>
        <end position="187"/>
    </location>
</feature>
<reference evidence="4" key="1">
    <citation type="submission" date="2018-11" db="EMBL/GenBank/DDBJ databases">
        <authorList>
            <consortium name="Pathogen Informatics"/>
        </authorList>
    </citation>
    <scope>NUCLEOTIDE SEQUENCE</scope>
</reference>
<proteinExistence type="predicted"/>
<dbReference type="Proteomes" id="UP000784294">
    <property type="component" value="Unassembled WGS sequence"/>
</dbReference>
<evidence type="ECO:0000256" key="2">
    <source>
        <dbReference type="ARBA" id="ARBA00022803"/>
    </source>
</evidence>
<dbReference type="EMBL" id="CAAALY010030777">
    <property type="protein sequence ID" value="VEL17026.1"/>
    <property type="molecule type" value="Genomic_DNA"/>
</dbReference>
<evidence type="ECO:0000256" key="1">
    <source>
        <dbReference type="ARBA" id="ARBA00022737"/>
    </source>
</evidence>
<accession>A0A3S5BT18</accession>
<keyword evidence="1" id="KW-0677">Repeat</keyword>
<gene>
    <name evidence="4" type="ORF">PXEA_LOCUS10466</name>
</gene>
<dbReference type="AlphaFoldDB" id="A0A3S5BT18"/>
<dbReference type="PANTHER" id="PTHR22767:SF2">
    <property type="entry name" value="N(ALPHA)-ACETYLTRANSFERASE 15_16, ISOFORM A"/>
    <property type="match status" value="1"/>
</dbReference>
<dbReference type="GO" id="GO:0031415">
    <property type="term" value="C:NatA complex"/>
    <property type="evidence" value="ECO:0007669"/>
    <property type="project" value="TreeGrafter"/>
</dbReference>
<keyword evidence="2" id="KW-0802">TPR repeat</keyword>
<evidence type="ECO:0000313" key="4">
    <source>
        <dbReference type="EMBL" id="VEL17026.1"/>
    </source>
</evidence>
<dbReference type="Pfam" id="PF12569">
    <property type="entry name" value="NatA_aux_su"/>
    <property type="match status" value="1"/>
</dbReference>
<comment type="caution">
    <text evidence="4">The sequence shown here is derived from an EMBL/GenBank/DDBJ whole genome shotgun (WGS) entry which is preliminary data.</text>
</comment>
<sequence length="223" mass="24887">MQCIWFLTENAKALRSKGKYGEALKLCHEADRHYTTIIEDQLDFHSYCLRKVTLRAYVETLRLEDRLRDHPSYFEIAKLAIEMYLHLWSFPLGESCSTNEGTEKEISTPEMKKLRNKQRKAALRAEAEATRAKADASRREAAQRSRQPIDKDADSSSTSTPGSGNSVSGGFTGSGAASNTATASSGAEGDRQQQQEIDVLNPEKLARVNCILSRLSLFLPMLL</sequence>
<dbReference type="PANTHER" id="PTHR22767">
    <property type="entry name" value="N-TERMINAL ACETYLTRANSFERASE-RELATED"/>
    <property type="match status" value="1"/>
</dbReference>
<name>A0A3S5BT18_9PLAT</name>
<evidence type="ECO:0000256" key="3">
    <source>
        <dbReference type="SAM" id="MobiDB-lite"/>
    </source>
</evidence>
<keyword evidence="5" id="KW-1185">Reference proteome</keyword>
<dbReference type="OrthoDB" id="10263032at2759"/>
<dbReference type="Gene3D" id="1.25.40.1010">
    <property type="match status" value="1"/>
</dbReference>
<dbReference type="InterPro" id="IPR021183">
    <property type="entry name" value="NatA_aux_su"/>
</dbReference>
<protein>
    <submittedName>
        <fullName evidence="4">Uncharacterized protein</fullName>
    </submittedName>
</protein>
<organism evidence="4 5">
    <name type="scientific">Protopolystoma xenopodis</name>
    <dbReference type="NCBI Taxonomy" id="117903"/>
    <lineage>
        <taxon>Eukaryota</taxon>
        <taxon>Metazoa</taxon>
        <taxon>Spiralia</taxon>
        <taxon>Lophotrochozoa</taxon>
        <taxon>Platyhelminthes</taxon>
        <taxon>Monogenea</taxon>
        <taxon>Polyopisthocotylea</taxon>
        <taxon>Polystomatidea</taxon>
        <taxon>Polystomatidae</taxon>
        <taxon>Protopolystoma</taxon>
    </lineage>
</organism>
<evidence type="ECO:0000313" key="5">
    <source>
        <dbReference type="Proteomes" id="UP000784294"/>
    </source>
</evidence>
<feature type="compositionally biased region" description="Basic and acidic residues" evidence="3">
    <location>
        <begin position="123"/>
        <end position="154"/>
    </location>
</feature>
<feature type="region of interest" description="Disordered" evidence="3">
    <location>
        <begin position="98"/>
        <end position="194"/>
    </location>
</feature>
<feature type="compositionally biased region" description="Basic and acidic residues" evidence="3">
    <location>
        <begin position="101"/>
        <end position="113"/>
    </location>
</feature>